<dbReference type="Proteomes" id="UP000034410">
    <property type="component" value="Chromosome"/>
</dbReference>
<dbReference type="InterPro" id="IPR027474">
    <property type="entry name" value="L-asparaginase_N"/>
</dbReference>
<dbReference type="PROSITE" id="PS51732">
    <property type="entry name" value="ASN_GLN_ASE_3"/>
    <property type="match status" value="1"/>
</dbReference>
<evidence type="ECO:0000313" key="5">
    <source>
        <dbReference type="Proteomes" id="UP000034410"/>
    </source>
</evidence>
<evidence type="ECO:0000256" key="1">
    <source>
        <dbReference type="PIRSR" id="PIRSR001220-1"/>
    </source>
</evidence>
<dbReference type="PRINTS" id="PR00139">
    <property type="entry name" value="ASNGLNASE"/>
</dbReference>
<feature type="domain" description="L-asparaginase N-terminal" evidence="3">
    <location>
        <begin position="2"/>
        <end position="153"/>
    </location>
</feature>
<evidence type="ECO:0000259" key="3">
    <source>
        <dbReference type="Pfam" id="PF00710"/>
    </source>
</evidence>
<name>A0A0F7JTT4_9GAMM</name>
<dbReference type="PANTHER" id="PTHR11707:SF28">
    <property type="entry name" value="60 KDA LYSOPHOSPHOLIPASE"/>
    <property type="match status" value="1"/>
</dbReference>
<dbReference type="KEGG" id="seds:AAY24_05850"/>
<dbReference type="SUPFAM" id="SSF53774">
    <property type="entry name" value="Glutaminase/Asparaginase"/>
    <property type="match status" value="1"/>
</dbReference>
<organism evidence="4 5">
    <name type="scientific">Sedimenticola thiotaurini</name>
    <dbReference type="NCBI Taxonomy" id="1543721"/>
    <lineage>
        <taxon>Bacteria</taxon>
        <taxon>Pseudomonadati</taxon>
        <taxon>Pseudomonadota</taxon>
        <taxon>Gammaproteobacteria</taxon>
        <taxon>Chromatiales</taxon>
        <taxon>Sedimenticolaceae</taxon>
        <taxon>Sedimenticola</taxon>
    </lineage>
</organism>
<dbReference type="OrthoDB" id="9788068at2"/>
<accession>A0A0F7JTT4</accession>
<dbReference type="Gene3D" id="3.40.50.1170">
    <property type="entry name" value="L-asparaginase, N-terminal domain"/>
    <property type="match status" value="1"/>
</dbReference>
<dbReference type="AlphaFoldDB" id="A0A0F7JTT4"/>
<reference evidence="4 5" key="1">
    <citation type="journal article" date="2015" name="Genome Announc.">
        <title>Complete Genome Sequence of Sedimenticola thiotaurini Strain SIP-G1, a Polyphosphate- and Polyhydroxyalkanoate-Accumulating Sulfur-Oxidizing Gammaproteobacterium Isolated from Salt Marsh Sediments.</title>
        <authorList>
            <person name="Flood B.E."/>
            <person name="Jones D.S."/>
            <person name="Bailey J.V."/>
        </authorList>
    </citation>
    <scope>NUCLEOTIDE SEQUENCE [LARGE SCALE GENOMIC DNA]</scope>
    <source>
        <strain evidence="4 5">SIP-G1</strain>
    </source>
</reference>
<dbReference type="PANTHER" id="PTHR11707">
    <property type="entry name" value="L-ASPARAGINASE"/>
    <property type="match status" value="1"/>
</dbReference>
<evidence type="ECO:0000256" key="2">
    <source>
        <dbReference type="PIRSR" id="PIRSR001220-2"/>
    </source>
</evidence>
<dbReference type="InterPro" id="IPR006034">
    <property type="entry name" value="Asparaginase/glutaminase-like"/>
</dbReference>
<feature type="binding site" evidence="2">
    <location>
        <begin position="82"/>
        <end position="83"/>
    </location>
    <ligand>
        <name>substrate</name>
    </ligand>
</feature>
<evidence type="ECO:0000313" key="4">
    <source>
        <dbReference type="EMBL" id="AKH19951.1"/>
    </source>
</evidence>
<protein>
    <submittedName>
        <fullName evidence="4">Asparaginase</fullName>
    </submittedName>
</protein>
<dbReference type="PIRSF" id="PIRSF001220">
    <property type="entry name" value="L-ASNase_gatD"/>
    <property type="match status" value="1"/>
</dbReference>
<feature type="binding site" evidence="2">
    <location>
        <position position="53"/>
    </location>
    <ligand>
        <name>substrate</name>
    </ligand>
</feature>
<dbReference type="EMBL" id="CP011412">
    <property type="protein sequence ID" value="AKH19951.1"/>
    <property type="molecule type" value="Genomic_DNA"/>
</dbReference>
<dbReference type="PATRIC" id="fig|1543721.4.peg.1211"/>
<proteinExistence type="predicted"/>
<dbReference type="RefSeq" id="WP_046858886.1">
    <property type="nucleotide sequence ID" value="NZ_CP011412.1"/>
</dbReference>
<gene>
    <name evidence="4" type="ORF">AAY24_05850</name>
</gene>
<keyword evidence="5" id="KW-1185">Reference proteome</keyword>
<dbReference type="GO" id="GO:0004067">
    <property type="term" value="F:asparaginase activity"/>
    <property type="evidence" value="ECO:0007669"/>
    <property type="project" value="UniProtKB-UniRule"/>
</dbReference>
<feature type="active site" description="O-isoaspartyl threonine intermediate" evidence="1">
    <location>
        <position position="11"/>
    </location>
</feature>
<dbReference type="PIRSF" id="PIRSF500176">
    <property type="entry name" value="L_ASNase"/>
    <property type="match status" value="1"/>
</dbReference>
<dbReference type="Pfam" id="PF00710">
    <property type="entry name" value="Asparaginase"/>
    <property type="match status" value="1"/>
</dbReference>
<sequence>MKIKIYTTGGTIDKIYFDQKSEFQVGEPQIVELLREANITFDYELESLMRKDSLDMDDADRALIAERIRQDPDSRILLTHGTDTMVETARALLGIEGKTIVLVGSMQPARLRYSDAVFNIGYAIATVQMMPPGIYVAMNGQVFDPLHARKNVAAHRFEAV</sequence>
<dbReference type="InterPro" id="IPR037152">
    <property type="entry name" value="L-asparaginase_N_sf"/>
</dbReference>
<dbReference type="InterPro" id="IPR036152">
    <property type="entry name" value="Asp/glu_Ase-like_sf"/>
</dbReference>